<organism evidence="2 3">
    <name type="scientific">Georgenia daeguensis</name>
    <dbReference type="NCBI Taxonomy" id="908355"/>
    <lineage>
        <taxon>Bacteria</taxon>
        <taxon>Bacillati</taxon>
        <taxon>Actinomycetota</taxon>
        <taxon>Actinomycetes</taxon>
        <taxon>Micrococcales</taxon>
        <taxon>Bogoriellaceae</taxon>
        <taxon>Georgenia</taxon>
    </lineage>
</organism>
<name>A0ABP8EUM5_9MICO</name>
<dbReference type="EMBL" id="BAABBA010000008">
    <property type="protein sequence ID" value="GAA4287666.1"/>
    <property type="molecule type" value="Genomic_DNA"/>
</dbReference>
<evidence type="ECO:0000256" key="1">
    <source>
        <dbReference type="SAM" id="MobiDB-lite"/>
    </source>
</evidence>
<dbReference type="Proteomes" id="UP001499841">
    <property type="component" value="Unassembled WGS sequence"/>
</dbReference>
<keyword evidence="3" id="KW-1185">Reference proteome</keyword>
<reference evidence="3" key="1">
    <citation type="journal article" date="2019" name="Int. J. Syst. Evol. Microbiol.">
        <title>The Global Catalogue of Microorganisms (GCM) 10K type strain sequencing project: providing services to taxonomists for standard genome sequencing and annotation.</title>
        <authorList>
            <consortium name="The Broad Institute Genomics Platform"/>
            <consortium name="The Broad Institute Genome Sequencing Center for Infectious Disease"/>
            <person name="Wu L."/>
            <person name="Ma J."/>
        </authorList>
    </citation>
    <scope>NUCLEOTIDE SEQUENCE [LARGE SCALE GENOMIC DNA]</scope>
    <source>
        <strain evidence="3">JCM 17459</strain>
    </source>
</reference>
<evidence type="ECO:0000313" key="2">
    <source>
        <dbReference type="EMBL" id="GAA4287666.1"/>
    </source>
</evidence>
<comment type="caution">
    <text evidence="2">The sequence shown here is derived from an EMBL/GenBank/DDBJ whole genome shotgun (WGS) entry which is preliminary data.</text>
</comment>
<gene>
    <name evidence="2" type="ORF">GCM10022262_20250</name>
</gene>
<feature type="compositionally biased region" description="Basic and acidic residues" evidence="1">
    <location>
        <begin position="20"/>
        <end position="36"/>
    </location>
</feature>
<feature type="region of interest" description="Disordered" evidence="1">
    <location>
        <begin position="1"/>
        <end position="36"/>
    </location>
</feature>
<accession>A0ABP8EUM5</accession>
<feature type="region of interest" description="Disordered" evidence="1">
    <location>
        <begin position="73"/>
        <end position="121"/>
    </location>
</feature>
<feature type="compositionally biased region" description="Basic and acidic residues" evidence="1">
    <location>
        <begin position="87"/>
        <end position="103"/>
    </location>
</feature>
<protein>
    <submittedName>
        <fullName evidence="2">Uncharacterized protein</fullName>
    </submittedName>
</protein>
<proteinExistence type="predicted"/>
<evidence type="ECO:0000313" key="3">
    <source>
        <dbReference type="Proteomes" id="UP001499841"/>
    </source>
</evidence>
<sequence>MVGDFDGLETGWVLGPTPGRGREWSHGEKTQRRGDPLRRELDLNGQVAPMARLHRRPAVVMLLAALGVVAATGTASADPTDPPGHSDFGKHVVEHNEHFDGEHNPGVVHQGYSNWEGHDHG</sequence>